<dbReference type="GO" id="GO:0005737">
    <property type="term" value="C:cytoplasm"/>
    <property type="evidence" value="ECO:0007669"/>
    <property type="project" value="TreeGrafter"/>
</dbReference>
<dbReference type="GO" id="GO:0005506">
    <property type="term" value="F:iron ion binding"/>
    <property type="evidence" value="ECO:0007669"/>
    <property type="project" value="InterPro"/>
</dbReference>
<dbReference type="PROSITE" id="PS00086">
    <property type="entry name" value="CYTOCHROME_P450"/>
    <property type="match status" value="1"/>
</dbReference>
<evidence type="ECO:0000256" key="6">
    <source>
        <dbReference type="ARBA" id="ARBA00023004"/>
    </source>
</evidence>
<dbReference type="EMBL" id="LRGB01001036">
    <property type="protein sequence ID" value="KZS13731.1"/>
    <property type="molecule type" value="Genomic_DNA"/>
</dbReference>
<sequence>MAILLIVFCTLIYVLINVVVYKLWVRPPNFPPGPRGVPLLGYAPLLAKKGPLFKLILSLTKKYGPVTGFYVGPTQPFICVAGPKAVKEALHNDDLDGRPCGAILMSRTFGKRLGLLFVDGDSWQEQRRFVLRHLREFCMGKTLIEKQMMNEINDLIADITATSNANPDNIVDFKGMFVVSVINILWTFLGGKRFRRDDEMFKKLSINVEQFLHGGNALKISFPIPAFILRSFPSLPRLLGISTQLFVPLQKFIKETIEQHLYTRFKGDPARDFIDVYLDQIRAELEENSSTTFSKKQLIAIIQDLFGAGSDTSSSSIGLLAMTLIKHDTNLISKPRTTRLGFGILYLIHYPEIQQKLWEEINQICGDSLPSLSHRSRLPYTEAVLMEVIRLSSVAPLAVPHCALRETHLQGFTIPQGSIIAISLNSLMKDISIWGDPENFRPERHLDQEGNLIQNESYTPFGTGKRMCLGEALARNTVFLFMACLVKKFEFKPVPGEPLPTLEPIIGIVLGPKPFRAVAIPRDH</sequence>
<dbReference type="PRINTS" id="PR00385">
    <property type="entry name" value="P450"/>
</dbReference>
<dbReference type="InterPro" id="IPR036396">
    <property type="entry name" value="Cyt_P450_sf"/>
</dbReference>
<dbReference type="InterPro" id="IPR050182">
    <property type="entry name" value="Cytochrome_P450_fam2"/>
</dbReference>
<dbReference type="GO" id="GO:0020037">
    <property type="term" value="F:heme binding"/>
    <property type="evidence" value="ECO:0007669"/>
    <property type="project" value="InterPro"/>
</dbReference>
<evidence type="ECO:0000256" key="3">
    <source>
        <dbReference type="ARBA" id="ARBA00022617"/>
    </source>
</evidence>
<gene>
    <name evidence="10" type="ORF">APZ42_021108</name>
</gene>
<keyword evidence="3 8" id="KW-0349">Heme</keyword>
<keyword evidence="6 8" id="KW-0408">Iron</keyword>
<dbReference type="AlphaFoldDB" id="A0A164WZP3"/>
<dbReference type="SUPFAM" id="SSF48264">
    <property type="entry name" value="Cytochrome P450"/>
    <property type="match status" value="1"/>
</dbReference>
<dbReference type="PANTHER" id="PTHR24300:SF376">
    <property type="entry name" value="CYTOCHROME P450 15A1"/>
    <property type="match status" value="1"/>
</dbReference>
<keyword evidence="5 9" id="KW-0560">Oxidoreductase</keyword>
<evidence type="ECO:0000256" key="4">
    <source>
        <dbReference type="ARBA" id="ARBA00022723"/>
    </source>
</evidence>
<proteinExistence type="inferred from homology"/>
<dbReference type="InterPro" id="IPR002401">
    <property type="entry name" value="Cyt_P450_E_grp-I"/>
</dbReference>
<protein>
    <submittedName>
        <fullName evidence="10">Putative Cytochrome P450 304a1</fullName>
    </submittedName>
</protein>
<reference evidence="10 11" key="1">
    <citation type="submission" date="2016-03" db="EMBL/GenBank/DDBJ databases">
        <title>EvidentialGene: Evidence-directed Construction of Genes on Genomes.</title>
        <authorList>
            <person name="Gilbert D.G."/>
            <person name="Choi J.-H."/>
            <person name="Mockaitis K."/>
            <person name="Colbourne J."/>
            <person name="Pfrender M."/>
        </authorList>
    </citation>
    <scope>NUCLEOTIDE SEQUENCE [LARGE SCALE GENOMIC DNA]</scope>
    <source>
        <strain evidence="10 11">Xinb3</strain>
        <tissue evidence="10">Complete organism</tissue>
    </source>
</reference>
<evidence type="ECO:0000313" key="11">
    <source>
        <dbReference type="Proteomes" id="UP000076858"/>
    </source>
</evidence>
<evidence type="ECO:0000256" key="2">
    <source>
        <dbReference type="ARBA" id="ARBA00010617"/>
    </source>
</evidence>
<keyword evidence="4 8" id="KW-0479">Metal-binding</keyword>
<evidence type="ECO:0000256" key="9">
    <source>
        <dbReference type="RuleBase" id="RU000461"/>
    </source>
</evidence>
<keyword evidence="11" id="KW-1185">Reference proteome</keyword>
<comment type="similarity">
    <text evidence="2 9">Belongs to the cytochrome P450 family.</text>
</comment>
<accession>A0A164WZP3</accession>
<dbReference type="GO" id="GO:0006082">
    <property type="term" value="P:organic acid metabolic process"/>
    <property type="evidence" value="ECO:0007669"/>
    <property type="project" value="TreeGrafter"/>
</dbReference>
<dbReference type="Proteomes" id="UP000076858">
    <property type="component" value="Unassembled WGS sequence"/>
</dbReference>
<dbReference type="STRING" id="35525.A0A164WZP3"/>
<keyword evidence="7 9" id="KW-0503">Monooxygenase</keyword>
<dbReference type="GO" id="GO:0008395">
    <property type="term" value="F:steroid hydroxylase activity"/>
    <property type="evidence" value="ECO:0007669"/>
    <property type="project" value="TreeGrafter"/>
</dbReference>
<dbReference type="InterPro" id="IPR001128">
    <property type="entry name" value="Cyt_P450"/>
</dbReference>
<dbReference type="GO" id="GO:0016712">
    <property type="term" value="F:oxidoreductase activity, acting on paired donors, with incorporation or reduction of molecular oxygen, reduced flavin or flavoprotein as one donor, and incorporation of one atom of oxygen"/>
    <property type="evidence" value="ECO:0007669"/>
    <property type="project" value="TreeGrafter"/>
</dbReference>
<evidence type="ECO:0000256" key="7">
    <source>
        <dbReference type="ARBA" id="ARBA00023033"/>
    </source>
</evidence>
<dbReference type="PRINTS" id="PR00463">
    <property type="entry name" value="EP450I"/>
</dbReference>
<comment type="cofactor">
    <cofactor evidence="1 8">
        <name>heme</name>
        <dbReference type="ChEBI" id="CHEBI:30413"/>
    </cofactor>
</comment>
<evidence type="ECO:0000256" key="8">
    <source>
        <dbReference type="PIRSR" id="PIRSR602401-1"/>
    </source>
</evidence>
<evidence type="ECO:0000256" key="5">
    <source>
        <dbReference type="ARBA" id="ARBA00023002"/>
    </source>
</evidence>
<evidence type="ECO:0000256" key="1">
    <source>
        <dbReference type="ARBA" id="ARBA00001971"/>
    </source>
</evidence>
<dbReference type="FunFam" id="1.10.630.10:FF:000236">
    <property type="entry name" value="Uncharacterized protein"/>
    <property type="match status" value="1"/>
</dbReference>
<organism evidence="10 11">
    <name type="scientific">Daphnia magna</name>
    <dbReference type="NCBI Taxonomy" id="35525"/>
    <lineage>
        <taxon>Eukaryota</taxon>
        <taxon>Metazoa</taxon>
        <taxon>Ecdysozoa</taxon>
        <taxon>Arthropoda</taxon>
        <taxon>Crustacea</taxon>
        <taxon>Branchiopoda</taxon>
        <taxon>Diplostraca</taxon>
        <taxon>Cladocera</taxon>
        <taxon>Anomopoda</taxon>
        <taxon>Daphniidae</taxon>
        <taxon>Daphnia</taxon>
    </lineage>
</organism>
<dbReference type="Gene3D" id="1.10.630.10">
    <property type="entry name" value="Cytochrome P450"/>
    <property type="match status" value="1"/>
</dbReference>
<comment type="caution">
    <text evidence="10">The sequence shown here is derived from an EMBL/GenBank/DDBJ whole genome shotgun (WGS) entry which is preliminary data.</text>
</comment>
<dbReference type="GO" id="GO:0006805">
    <property type="term" value="P:xenobiotic metabolic process"/>
    <property type="evidence" value="ECO:0007669"/>
    <property type="project" value="TreeGrafter"/>
</dbReference>
<dbReference type="InterPro" id="IPR017972">
    <property type="entry name" value="Cyt_P450_CS"/>
</dbReference>
<dbReference type="OrthoDB" id="3934656at2759"/>
<dbReference type="Pfam" id="PF00067">
    <property type="entry name" value="p450"/>
    <property type="match status" value="2"/>
</dbReference>
<evidence type="ECO:0000313" key="10">
    <source>
        <dbReference type="EMBL" id="KZS13731.1"/>
    </source>
</evidence>
<name>A0A164WZP3_9CRUS</name>
<feature type="binding site" description="axial binding residue" evidence="8">
    <location>
        <position position="468"/>
    </location>
    <ligand>
        <name>heme</name>
        <dbReference type="ChEBI" id="CHEBI:30413"/>
    </ligand>
    <ligandPart>
        <name>Fe</name>
        <dbReference type="ChEBI" id="CHEBI:18248"/>
    </ligandPart>
</feature>
<dbReference type="PANTHER" id="PTHR24300">
    <property type="entry name" value="CYTOCHROME P450 508A4-RELATED"/>
    <property type="match status" value="1"/>
</dbReference>